<name>A0A1C3T0A7_KLEPN</name>
<protein>
    <submittedName>
        <fullName evidence="1">Putative glycosyltransferase</fullName>
    </submittedName>
</protein>
<proteinExistence type="predicted"/>
<dbReference type="RefSeq" id="WP_048293108.1">
    <property type="nucleotide sequence ID" value="NZ_AP026912.1"/>
</dbReference>
<accession>A0A1C3T0A7</accession>
<reference evidence="1" key="1">
    <citation type="submission" date="2016-07" db="EMBL/GenBank/DDBJ databases">
        <authorList>
            <person name="Informatics P."/>
        </authorList>
    </citation>
    <scope>NUCLEOTIDE SEQUENCE</scope>
    <source>
        <strain evidence="1">KSB1_1C</strain>
    </source>
</reference>
<dbReference type="InterPro" id="IPR029044">
    <property type="entry name" value="Nucleotide-diphossugar_trans"/>
</dbReference>
<dbReference type="Pfam" id="PF05704">
    <property type="entry name" value="Caps_synth"/>
    <property type="match status" value="1"/>
</dbReference>
<dbReference type="PATRIC" id="fig|573.1644.peg.2649"/>
<keyword evidence="1" id="KW-0808">Transferase</keyword>
<dbReference type="SUPFAM" id="SSF53448">
    <property type="entry name" value="Nucleotide-diphospho-sugar transferases"/>
    <property type="match status" value="1"/>
</dbReference>
<dbReference type="InterPro" id="IPR008441">
    <property type="entry name" value="AfumC-like_glycosyl_Trfase"/>
</dbReference>
<gene>
    <name evidence="1" type="primary">wcoX</name>
    <name evidence="1" type="synonym">KL136_00017</name>
</gene>
<evidence type="ECO:0000313" key="1">
    <source>
        <dbReference type="EMBL" id="SCA95911.1"/>
    </source>
</evidence>
<dbReference type="EMBL" id="LT603712">
    <property type="protein sequence ID" value="SCA95911.1"/>
    <property type="molecule type" value="Genomic_DNA"/>
</dbReference>
<organism evidence="1">
    <name type="scientific">Klebsiella pneumoniae</name>
    <dbReference type="NCBI Taxonomy" id="573"/>
    <lineage>
        <taxon>Bacteria</taxon>
        <taxon>Pseudomonadati</taxon>
        <taxon>Pseudomonadota</taxon>
        <taxon>Gammaproteobacteria</taxon>
        <taxon>Enterobacterales</taxon>
        <taxon>Enterobacteriaceae</taxon>
        <taxon>Klebsiella/Raoultella group</taxon>
        <taxon>Klebsiella</taxon>
        <taxon>Klebsiella pneumoniae complex</taxon>
    </lineage>
</organism>
<reference evidence="1" key="2">
    <citation type="submission" date="2016-08" db="EMBL/GenBank/DDBJ databases">
        <title>Klebsiella loci capsule.</title>
        <authorList>
            <person name="Holt K.E."/>
            <person name="Thomson N.R."/>
        </authorList>
    </citation>
    <scope>NUCLEOTIDE SEQUENCE</scope>
    <source>
        <strain evidence="1">KSB1_1C</strain>
    </source>
</reference>
<dbReference type="AlphaFoldDB" id="A0A1C3T0A7"/>
<dbReference type="Gene3D" id="3.90.550.20">
    <property type="match status" value="1"/>
</dbReference>
<dbReference type="GO" id="GO:0016757">
    <property type="term" value="F:glycosyltransferase activity"/>
    <property type="evidence" value="ECO:0007669"/>
    <property type="project" value="InterPro"/>
</dbReference>
<sequence>MQYFFVKVLKKLSAFFRIKFLSDLYKNVFLFFLDKSIGSPDYEKYNHLSEDSIINRTIWVYWAQGLDNAPPVVQNCVKTLKENSSPDFVVQVVDDFNLVDYIDIPEIINTRLKEGVISRTHFSDIVRFELLKKHGGVWIDSTVLVAENFRGVLNKFSKFITLNHNDHNPYTAITEGRWTSFFIGMPKHSALADFMSDAFVSYWKKNSKLIDYVLVDYLIALAYKKIPAVQEMIIGQNELIGNSRWFLQKVYDKKISIDIDEAINSDIYKIYKLTYKLTPPMDKDTYYYKFFCPEK</sequence>